<dbReference type="AlphaFoldDB" id="A0A1U7LS11"/>
<keyword evidence="1" id="KW-1133">Transmembrane helix</keyword>
<dbReference type="GO" id="GO:0043812">
    <property type="term" value="F:phosphatidylinositol-4-phosphate phosphatase activity"/>
    <property type="evidence" value="ECO:0007669"/>
    <property type="project" value="EnsemblFungi"/>
</dbReference>
<keyword evidence="4" id="KW-1185">Reference proteome</keyword>
<protein>
    <recommendedName>
        <fullName evidence="2">SAC domain-containing protein</fullName>
    </recommendedName>
</protein>
<gene>
    <name evidence="3" type="ORF">NEOLI_004568</name>
</gene>
<feature type="non-terminal residue" evidence="3">
    <location>
        <position position="1"/>
    </location>
</feature>
<feature type="transmembrane region" description="Helical" evidence="1">
    <location>
        <begin position="619"/>
        <end position="640"/>
    </location>
</feature>
<evidence type="ECO:0000256" key="1">
    <source>
        <dbReference type="SAM" id="Phobius"/>
    </source>
</evidence>
<dbReference type="STRING" id="1198029.A0A1U7LS11"/>
<evidence type="ECO:0000259" key="2">
    <source>
        <dbReference type="PROSITE" id="PS50275"/>
    </source>
</evidence>
<accession>A0A1U7LS11</accession>
<sequence>HLPSLLPISALLSHHSLLKPSAIRSAFVRLNSKIYTGPVCREFSIGFLTASLPKLFQILSSISISAMASQPLHQYLKLSTSDSNYVFFPPQAFGVSEKALCISRENSQLSLKDQSAFKSYSERYVSGILGIIKLQSNKYIIVITKEREIGKLGQHKVWKLEEWDIIPVFKRANSPEDEICLNLLKSHLGSAPLYFSRTLDVTNTLQRQVTTPYPDHALWQRADTRFFWNRYLQSELVNFRKTSGAELDKYILPVMYGNFEIADIRLKGQPFTLVLVSRRSRFRAGTRYFSRGLDAAGNASNFNETEQIVLCETPTEGFVQLSYVQTRGSVPTQWNEIVHLKYHPRLRIHQSEDSIQAARNHFESQLSLYGDQYLVNLVNQKGREADVKRAYEDMIDELKNLRLHYTYFDFHHECSKMRWHRVQILIDQLEPNLVQQGYCHVGKEIKKMQTSVVRSNCMDCLDRTNVVQSSLARWVLTRQLRDIGLLNSNETFSDSPQFESVFRNMWADNADVVSRAYSGTGALKTDFTRTGLRTKAGAFQDFQHSVMRYLRNNFIDGGRQDAYDLFLGNFSPDEMPIPVFQTKSLFLQSIPYILFTSIVMLLAGLILPRDDDARLPLRYFFMLWFAIFLWSAKTLIVNGLEYVNWPTLVVPDWIDAEKTTNIQRNPKNTLSEIELGRGKKRLE</sequence>
<dbReference type="GO" id="GO:0000139">
    <property type="term" value="C:Golgi membrane"/>
    <property type="evidence" value="ECO:0007669"/>
    <property type="project" value="EnsemblFungi"/>
</dbReference>
<name>A0A1U7LS11_NEOID</name>
<dbReference type="GO" id="GO:0052629">
    <property type="term" value="F:phosphatidylinositol-3,5-bisphosphate 3-phosphatase activity"/>
    <property type="evidence" value="ECO:0007669"/>
    <property type="project" value="EnsemblFungi"/>
</dbReference>
<dbReference type="GO" id="GO:0005789">
    <property type="term" value="C:endoplasmic reticulum membrane"/>
    <property type="evidence" value="ECO:0007669"/>
    <property type="project" value="EnsemblFungi"/>
</dbReference>
<comment type="caution">
    <text evidence="3">The sequence shown here is derived from an EMBL/GenBank/DDBJ whole genome shotgun (WGS) entry which is preliminary data.</text>
</comment>
<dbReference type="PROSITE" id="PS50275">
    <property type="entry name" value="SAC"/>
    <property type="match status" value="1"/>
</dbReference>
<dbReference type="GO" id="GO:0061909">
    <property type="term" value="P:autophagosome-lysosome fusion"/>
    <property type="evidence" value="ECO:0007669"/>
    <property type="project" value="EnsemblFungi"/>
</dbReference>
<reference evidence="3 4" key="1">
    <citation type="submission" date="2016-04" db="EMBL/GenBank/DDBJ databases">
        <title>Evolutionary innovation and constraint leading to complex multicellularity in the Ascomycota.</title>
        <authorList>
            <person name="Cisse O."/>
            <person name="Nguyen A."/>
            <person name="Hewitt D.A."/>
            <person name="Jedd G."/>
            <person name="Stajich J.E."/>
        </authorList>
    </citation>
    <scope>NUCLEOTIDE SEQUENCE [LARGE SCALE GENOMIC DNA]</scope>
    <source>
        <strain evidence="3 4">DAH-3</strain>
    </source>
</reference>
<dbReference type="GO" id="GO:0072517">
    <property type="term" value="C:host cell viral assembly compartment"/>
    <property type="evidence" value="ECO:0007669"/>
    <property type="project" value="EnsemblFungi"/>
</dbReference>
<keyword evidence="1" id="KW-0472">Membrane</keyword>
<dbReference type="Pfam" id="PF02383">
    <property type="entry name" value="Syja_N"/>
    <property type="match status" value="1"/>
</dbReference>
<dbReference type="GO" id="GO:0032541">
    <property type="term" value="C:cortical endoplasmic reticulum"/>
    <property type="evidence" value="ECO:0007669"/>
    <property type="project" value="EnsemblFungi"/>
</dbReference>
<dbReference type="GO" id="GO:0005797">
    <property type="term" value="C:Golgi medial cisterna"/>
    <property type="evidence" value="ECO:0007669"/>
    <property type="project" value="EnsemblFungi"/>
</dbReference>
<dbReference type="OMA" id="ITKAQPV"/>
<dbReference type="PANTHER" id="PTHR45662">
    <property type="entry name" value="PHOSPHATIDYLINOSITIDE PHOSPHATASE SAC1"/>
    <property type="match status" value="1"/>
</dbReference>
<organism evidence="3 4">
    <name type="scientific">Neolecta irregularis (strain DAH-3)</name>
    <dbReference type="NCBI Taxonomy" id="1198029"/>
    <lineage>
        <taxon>Eukaryota</taxon>
        <taxon>Fungi</taxon>
        <taxon>Dikarya</taxon>
        <taxon>Ascomycota</taxon>
        <taxon>Taphrinomycotina</taxon>
        <taxon>Neolectales</taxon>
        <taxon>Neolectaceae</taxon>
        <taxon>Neolecta</taxon>
    </lineage>
</organism>
<feature type="transmembrane region" description="Helical" evidence="1">
    <location>
        <begin position="585"/>
        <end position="607"/>
    </location>
</feature>
<dbReference type="EMBL" id="LXFE01000401">
    <property type="protein sequence ID" value="OLL25455.1"/>
    <property type="molecule type" value="Genomic_DNA"/>
</dbReference>
<dbReference type="InterPro" id="IPR002013">
    <property type="entry name" value="SAC_dom"/>
</dbReference>
<evidence type="ECO:0000313" key="3">
    <source>
        <dbReference type="EMBL" id="OLL25455.1"/>
    </source>
</evidence>
<feature type="domain" description="SAC" evidence="2">
    <location>
        <begin position="184"/>
        <end position="519"/>
    </location>
</feature>
<dbReference type="GO" id="GO:0004438">
    <property type="term" value="F:phosphatidylinositol-3-phosphate phosphatase activity"/>
    <property type="evidence" value="ECO:0007669"/>
    <property type="project" value="EnsemblFungi"/>
</dbReference>
<dbReference type="PANTHER" id="PTHR45662:SF2">
    <property type="entry name" value="PHOSPHATIDYLINOSITOL-3-PHOSPHATASE SAC1"/>
    <property type="match status" value="1"/>
</dbReference>
<proteinExistence type="predicted"/>
<dbReference type="Proteomes" id="UP000186594">
    <property type="component" value="Unassembled WGS sequence"/>
</dbReference>
<dbReference type="GO" id="GO:0017059">
    <property type="term" value="C:serine palmitoyltransferase complex"/>
    <property type="evidence" value="ECO:0007669"/>
    <property type="project" value="EnsemblFungi"/>
</dbReference>
<keyword evidence="1" id="KW-0812">Transmembrane</keyword>
<dbReference type="OrthoDB" id="405996at2759"/>
<dbReference type="GO" id="GO:0046856">
    <property type="term" value="P:phosphatidylinositol dephosphorylation"/>
    <property type="evidence" value="ECO:0007669"/>
    <property type="project" value="EnsemblFungi"/>
</dbReference>
<evidence type="ECO:0000313" key="4">
    <source>
        <dbReference type="Proteomes" id="UP000186594"/>
    </source>
</evidence>